<evidence type="ECO:0000313" key="6">
    <source>
        <dbReference type="Proteomes" id="UP001229952"/>
    </source>
</evidence>
<name>A0ABY9I9H8_9ACTN</name>
<dbReference type="Gene3D" id="2.60.120.10">
    <property type="entry name" value="Jelly Rolls"/>
    <property type="match status" value="2"/>
</dbReference>
<dbReference type="InterPro" id="IPR041602">
    <property type="entry name" value="Quercetinase_C"/>
</dbReference>
<dbReference type="Pfam" id="PF02678">
    <property type="entry name" value="Pirin"/>
    <property type="match status" value="1"/>
</dbReference>
<proteinExistence type="inferred from homology"/>
<dbReference type="EMBL" id="CP120992">
    <property type="protein sequence ID" value="WLQ43264.1"/>
    <property type="molecule type" value="Genomic_DNA"/>
</dbReference>
<evidence type="ECO:0000256" key="1">
    <source>
        <dbReference type="ARBA" id="ARBA00008416"/>
    </source>
</evidence>
<dbReference type="Pfam" id="PF17954">
    <property type="entry name" value="Pirin_C_2"/>
    <property type="match status" value="1"/>
</dbReference>
<accession>A0ABY9I9H8</accession>
<keyword evidence="6" id="KW-1185">Reference proteome</keyword>
<gene>
    <name evidence="5" type="ORF">P8A22_27125</name>
</gene>
<comment type="similarity">
    <text evidence="1 2">Belongs to the pirin family.</text>
</comment>
<dbReference type="PANTHER" id="PTHR43212:SF3">
    <property type="entry name" value="QUERCETIN 2,3-DIOXYGENASE"/>
    <property type="match status" value="1"/>
</dbReference>
<dbReference type="SUPFAM" id="SSF51182">
    <property type="entry name" value="RmlC-like cupins"/>
    <property type="match status" value="1"/>
</dbReference>
<dbReference type="InterPro" id="IPR014710">
    <property type="entry name" value="RmlC-like_jellyroll"/>
</dbReference>
<dbReference type="Proteomes" id="UP001229952">
    <property type="component" value="Chromosome"/>
</dbReference>
<dbReference type="PANTHER" id="PTHR43212">
    <property type="entry name" value="QUERCETIN 2,3-DIOXYGENASE"/>
    <property type="match status" value="1"/>
</dbReference>
<feature type="domain" description="Quercetin 2,3-dioxygenase C-terminal cupin" evidence="4">
    <location>
        <begin position="150"/>
        <end position="217"/>
    </location>
</feature>
<evidence type="ECO:0000256" key="2">
    <source>
        <dbReference type="RuleBase" id="RU003457"/>
    </source>
</evidence>
<evidence type="ECO:0000259" key="3">
    <source>
        <dbReference type="Pfam" id="PF02678"/>
    </source>
</evidence>
<dbReference type="RefSeq" id="WP_306090823.1">
    <property type="nucleotide sequence ID" value="NZ_CP120992.1"/>
</dbReference>
<dbReference type="InterPro" id="IPR003829">
    <property type="entry name" value="Pirin_N_dom"/>
</dbReference>
<evidence type="ECO:0000313" key="5">
    <source>
        <dbReference type="EMBL" id="WLQ43264.1"/>
    </source>
</evidence>
<organism evidence="5 6">
    <name type="scientific">Streptomyces laculatispora</name>
    <dbReference type="NCBI Taxonomy" id="887464"/>
    <lineage>
        <taxon>Bacteria</taxon>
        <taxon>Bacillati</taxon>
        <taxon>Actinomycetota</taxon>
        <taxon>Actinomycetes</taxon>
        <taxon>Kitasatosporales</taxon>
        <taxon>Streptomycetaceae</taxon>
        <taxon>Streptomyces</taxon>
    </lineage>
</organism>
<dbReference type="InterPro" id="IPR012093">
    <property type="entry name" value="Pirin"/>
</dbReference>
<sequence length="219" mass="23354">MISVRRSGDRFRGGDEAAGIESRHSFSFGTFYDPDNLRFGPVLACNEERLEPGAGFDEHPHSHTEIVTWVVEGELTHRDSTGRATVVRAGDVQHLSAAGGVRHVERNDGDAPLTFLQMWLAPLDPGGEPSYTTVPGIADSTPYALPEAGAMLHVRRLADGERTAVPDAPRVYVHVVGGNVRIGDAELTPGDSARITGEVGLELVGGAGAAEVLVWELPD</sequence>
<evidence type="ECO:0000259" key="4">
    <source>
        <dbReference type="Pfam" id="PF17954"/>
    </source>
</evidence>
<feature type="domain" description="Pirin N-terminal" evidence="3">
    <location>
        <begin position="17"/>
        <end position="120"/>
    </location>
</feature>
<protein>
    <submittedName>
        <fullName evidence="5">Pirin family protein</fullName>
    </submittedName>
</protein>
<reference evidence="5 6" key="1">
    <citation type="submission" date="2023-03" db="EMBL/GenBank/DDBJ databases">
        <title>Isolation and description of six Streptomyces strains from soil environments, able to metabolize different microbial glucans.</title>
        <authorList>
            <person name="Widen T."/>
            <person name="Larsbrink J."/>
        </authorList>
    </citation>
    <scope>NUCLEOTIDE SEQUENCE [LARGE SCALE GENOMIC DNA]</scope>
    <source>
        <strain evidence="5 6">Mut2</strain>
    </source>
</reference>
<dbReference type="InterPro" id="IPR011051">
    <property type="entry name" value="RmlC_Cupin_sf"/>
</dbReference>